<keyword evidence="2" id="KW-0645">Protease</keyword>
<evidence type="ECO:0000256" key="2">
    <source>
        <dbReference type="ARBA" id="ARBA00022670"/>
    </source>
</evidence>
<dbReference type="InterPro" id="IPR000064">
    <property type="entry name" value="NLP_P60_dom"/>
</dbReference>
<dbReference type="RefSeq" id="WP_223228009.1">
    <property type="nucleotide sequence ID" value="NZ_FNIO01000003.1"/>
</dbReference>
<proteinExistence type="inferred from homology"/>
<gene>
    <name evidence="6" type="ORF">SAMN05444142_102392</name>
</gene>
<keyword evidence="3" id="KW-0378">Hydrolase</keyword>
<keyword evidence="4" id="KW-0788">Thiol protease</keyword>
<protein>
    <submittedName>
        <fullName evidence="6">NlpC/P60 family protein</fullName>
    </submittedName>
</protein>
<evidence type="ECO:0000256" key="3">
    <source>
        <dbReference type="ARBA" id="ARBA00022801"/>
    </source>
</evidence>
<dbReference type="PROSITE" id="PS51935">
    <property type="entry name" value="NLPC_P60"/>
    <property type="match status" value="1"/>
</dbReference>
<dbReference type="Proteomes" id="UP000324252">
    <property type="component" value="Unassembled WGS sequence"/>
</dbReference>
<dbReference type="InterPro" id="IPR051794">
    <property type="entry name" value="PG_Endopeptidase_C40"/>
</dbReference>
<evidence type="ECO:0000256" key="1">
    <source>
        <dbReference type="ARBA" id="ARBA00007074"/>
    </source>
</evidence>
<accession>A0A1H0GV39</accession>
<dbReference type="InterPro" id="IPR038765">
    <property type="entry name" value="Papain-like_cys_pep_sf"/>
</dbReference>
<dbReference type="GO" id="GO:0008234">
    <property type="term" value="F:cysteine-type peptidase activity"/>
    <property type="evidence" value="ECO:0007669"/>
    <property type="project" value="UniProtKB-KW"/>
</dbReference>
<evidence type="ECO:0000313" key="6">
    <source>
        <dbReference type="EMBL" id="SHJ92215.1"/>
    </source>
</evidence>
<evidence type="ECO:0000259" key="5">
    <source>
        <dbReference type="PROSITE" id="PS51935"/>
    </source>
</evidence>
<reference evidence="6 7" key="1">
    <citation type="submission" date="2016-11" db="EMBL/GenBank/DDBJ databases">
        <authorList>
            <person name="Varghese N."/>
            <person name="Submissions S."/>
        </authorList>
    </citation>
    <scope>NUCLEOTIDE SEQUENCE [LARGE SCALE GENOMIC DNA]</scope>
    <source>
        <strain evidence="6 7">DSM 29620</strain>
    </source>
</reference>
<comment type="similarity">
    <text evidence="1">Belongs to the peptidase C40 family.</text>
</comment>
<dbReference type="SUPFAM" id="SSF54001">
    <property type="entry name" value="Cysteine proteinases"/>
    <property type="match status" value="1"/>
</dbReference>
<dbReference type="AlphaFoldDB" id="A0A1H0GV39"/>
<evidence type="ECO:0000313" key="7">
    <source>
        <dbReference type="Proteomes" id="UP000324252"/>
    </source>
</evidence>
<dbReference type="Pfam" id="PF18348">
    <property type="entry name" value="SH3_16"/>
    <property type="match status" value="1"/>
</dbReference>
<dbReference type="Pfam" id="PF00877">
    <property type="entry name" value="NLPC_P60"/>
    <property type="match status" value="1"/>
</dbReference>
<organism evidence="6 7">
    <name type="scientific">Lutimaribacter pacificus</name>
    <dbReference type="NCBI Taxonomy" id="391948"/>
    <lineage>
        <taxon>Bacteria</taxon>
        <taxon>Pseudomonadati</taxon>
        <taxon>Pseudomonadota</taxon>
        <taxon>Alphaproteobacteria</taxon>
        <taxon>Rhodobacterales</taxon>
        <taxon>Roseobacteraceae</taxon>
        <taxon>Lutimaribacter</taxon>
    </lineage>
</organism>
<sequence>MTDRRTHFANPHVAHDSLRGQVDAPRFSAGKRMAVTRPVAPVHARPDDPALDRQALFGHPVTVLEIRDGMAFARCETMGHVGYMPADCLGPWLAPTHRVAARATLLFDRPDFKSPDPLALSCGALVTVAGTEARYARLAGGGFAIAGHLAPLDQPEPDPVTVAERLTGTPYLWGGNSAFGIDCSGLVQIACHACGIACPGDSDQQETALGHTLPPGTPPERGDLLFWPGHVAWVADADTLLHANACHMAVAFEPMQQAIARIAAQGDGPVTRHARLTA</sequence>
<dbReference type="PANTHER" id="PTHR47359:SF3">
    <property type="entry name" value="NLP_P60 DOMAIN-CONTAINING PROTEIN-RELATED"/>
    <property type="match status" value="1"/>
</dbReference>
<dbReference type="PANTHER" id="PTHR47359">
    <property type="entry name" value="PEPTIDOGLYCAN DL-ENDOPEPTIDASE CWLO"/>
    <property type="match status" value="1"/>
</dbReference>
<dbReference type="InterPro" id="IPR041382">
    <property type="entry name" value="SH3_16"/>
</dbReference>
<feature type="domain" description="NlpC/P60" evidence="5">
    <location>
        <begin position="153"/>
        <end position="277"/>
    </location>
</feature>
<dbReference type="Gene3D" id="3.90.1720.10">
    <property type="entry name" value="endopeptidase domain like (from Nostoc punctiforme)"/>
    <property type="match status" value="1"/>
</dbReference>
<evidence type="ECO:0000256" key="4">
    <source>
        <dbReference type="ARBA" id="ARBA00022807"/>
    </source>
</evidence>
<name>A0A1H0GV39_9RHOB</name>
<dbReference type="EMBL" id="FQZZ01000002">
    <property type="protein sequence ID" value="SHJ92215.1"/>
    <property type="molecule type" value="Genomic_DNA"/>
</dbReference>
<keyword evidence="7" id="KW-1185">Reference proteome</keyword>
<dbReference type="GO" id="GO:0006508">
    <property type="term" value="P:proteolysis"/>
    <property type="evidence" value="ECO:0007669"/>
    <property type="project" value="UniProtKB-KW"/>
</dbReference>